<feature type="transmembrane region" description="Helical" evidence="10">
    <location>
        <begin position="280"/>
        <end position="302"/>
    </location>
</feature>
<evidence type="ECO:0000256" key="9">
    <source>
        <dbReference type="ARBA" id="ARBA00023251"/>
    </source>
</evidence>
<dbReference type="GO" id="GO:0015297">
    <property type="term" value="F:antiporter activity"/>
    <property type="evidence" value="ECO:0007669"/>
    <property type="project" value="InterPro"/>
</dbReference>
<keyword evidence="8 10" id="KW-0472">Membrane</keyword>
<evidence type="ECO:0000256" key="4">
    <source>
        <dbReference type="ARBA" id="ARBA00022448"/>
    </source>
</evidence>
<keyword evidence="6 10" id="KW-0812">Transmembrane</keyword>
<evidence type="ECO:0000256" key="2">
    <source>
        <dbReference type="ARBA" id="ARBA00008417"/>
    </source>
</evidence>
<feature type="transmembrane region" description="Helical" evidence="10">
    <location>
        <begin position="236"/>
        <end position="260"/>
    </location>
</feature>
<dbReference type="GO" id="GO:0046677">
    <property type="term" value="P:response to antibiotic"/>
    <property type="evidence" value="ECO:0007669"/>
    <property type="project" value="UniProtKB-KW"/>
</dbReference>
<name>A0A2A7AQ72_9FIRM</name>
<evidence type="ECO:0000256" key="6">
    <source>
        <dbReference type="ARBA" id="ARBA00022692"/>
    </source>
</evidence>
<dbReference type="InterPro" id="IPR045070">
    <property type="entry name" value="MATE_MepA-like"/>
</dbReference>
<evidence type="ECO:0000313" key="12">
    <source>
        <dbReference type="Proteomes" id="UP000220005"/>
    </source>
</evidence>
<keyword evidence="9" id="KW-0046">Antibiotic resistance</keyword>
<dbReference type="PIRSF" id="PIRSF006603">
    <property type="entry name" value="DinF"/>
    <property type="match status" value="1"/>
</dbReference>
<evidence type="ECO:0000256" key="1">
    <source>
        <dbReference type="ARBA" id="ARBA00004651"/>
    </source>
</evidence>
<dbReference type="Proteomes" id="UP000220005">
    <property type="component" value="Unassembled WGS sequence"/>
</dbReference>
<keyword evidence="7 10" id="KW-1133">Transmembrane helix</keyword>
<feature type="transmembrane region" description="Helical" evidence="10">
    <location>
        <begin position="195"/>
        <end position="216"/>
    </location>
</feature>
<feature type="transmembrane region" description="Helical" evidence="10">
    <location>
        <begin position="391"/>
        <end position="412"/>
    </location>
</feature>
<evidence type="ECO:0000256" key="3">
    <source>
        <dbReference type="ARBA" id="ARBA00022106"/>
    </source>
</evidence>
<organism evidence="11 12">
    <name type="scientific">Faecalibacterium prausnitzii</name>
    <dbReference type="NCBI Taxonomy" id="853"/>
    <lineage>
        <taxon>Bacteria</taxon>
        <taxon>Bacillati</taxon>
        <taxon>Bacillota</taxon>
        <taxon>Clostridia</taxon>
        <taxon>Eubacteriales</taxon>
        <taxon>Oscillospiraceae</taxon>
        <taxon>Faecalibacterium</taxon>
    </lineage>
</organism>
<feature type="transmembrane region" description="Helical" evidence="10">
    <location>
        <begin position="323"/>
        <end position="349"/>
    </location>
</feature>
<dbReference type="CDD" id="cd13143">
    <property type="entry name" value="MATE_MepA_like"/>
    <property type="match status" value="1"/>
</dbReference>
<keyword evidence="4" id="KW-0813">Transport</keyword>
<protein>
    <recommendedName>
        <fullName evidence="3">Multidrug export protein MepA</fullName>
    </recommendedName>
</protein>
<accession>A0A2A7AQ72</accession>
<feature type="transmembrane region" description="Helical" evidence="10">
    <location>
        <begin position="418"/>
        <end position="438"/>
    </location>
</feature>
<dbReference type="InterPro" id="IPR048279">
    <property type="entry name" value="MdtK-like"/>
</dbReference>
<sequence length="450" mass="48945">MPKQPIQLSDHFTYSRLVRFVLPCIGTMLFTSIYGIVDGLCVSNFVGKTAFAAVNLIMPLPMLIGTIGFMLGTGGSAIVGITLGEGNNKKADEFFSLFLIAALVAGIVFTAIGLLIIEPVAALLGAKGEMLDYALRYGRILLISLPTFILQNMFQSFFVTAEKPHLGFAFTVGAGCTNMVLDVVLVGALHWGVEGAAIATFISQIVGGLLPVFYFVNRNNTSRLHLSKTKFNRRVLMNACVNGSSELMTNLSMSLVNILYNYQLLRFAGENGVAAYGVIMYASFLFVAVFVGYAVGSAPIISYHYGARNRKEVHNLYSMSFRLIGVVAVFLTIGCMFVIPYVAGIFVGYDAELLVLTTRAFRLYGLSFLIMGFNVYASSFFTALGDGVTSALISFLRTLLFQVAAVLVLPTLWGIDGIWLAITAAELAALAVSVYMFVTKDKKFHYRHAE</sequence>
<dbReference type="InterPro" id="IPR051327">
    <property type="entry name" value="MATE_MepA_subfamily"/>
</dbReference>
<evidence type="ECO:0000256" key="7">
    <source>
        <dbReference type="ARBA" id="ARBA00022989"/>
    </source>
</evidence>
<comment type="caution">
    <text evidence="11">The sequence shown here is derived from an EMBL/GenBank/DDBJ whole genome shotgun (WGS) entry which is preliminary data.</text>
</comment>
<proteinExistence type="inferred from homology"/>
<evidence type="ECO:0000313" key="11">
    <source>
        <dbReference type="EMBL" id="PDX81344.1"/>
    </source>
</evidence>
<feature type="transmembrane region" description="Helical" evidence="10">
    <location>
        <begin position="166"/>
        <end position="189"/>
    </location>
</feature>
<dbReference type="GO" id="GO:0042910">
    <property type="term" value="F:xenobiotic transmembrane transporter activity"/>
    <property type="evidence" value="ECO:0007669"/>
    <property type="project" value="InterPro"/>
</dbReference>
<dbReference type="AlphaFoldDB" id="A0A2A7AQ72"/>
<feature type="transmembrane region" description="Helical" evidence="10">
    <location>
        <begin position="361"/>
        <end position="384"/>
    </location>
</feature>
<dbReference type="PANTHER" id="PTHR43823">
    <property type="entry name" value="SPORULATION PROTEIN YKVU"/>
    <property type="match status" value="1"/>
</dbReference>
<dbReference type="GO" id="GO:0005886">
    <property type="term" value="C:plasma membrane"/>
    <property type="evidence" value="ECO:0007669"/>
    <property type="project" value="UniProtKB-SubCell"/>
</dbReference>
<feature type="transmembrane region" description="Helical" evidence="10">
    <location>
        <begin position="137"/>
        <end position="154"/>
    </location>
</feature>
<dbReference type="RefSeq" id="WP_097839594.1">
    <property type="nucleotide sequence ID" value="NZ_NMTY01000016.1"/>
</dbReference>
<evidence type="ECO:0000256" key="8">
    <source>
        <dbReference type="ARBA" id="ARBA00023136"/>
    </source>
</evidence>
<dbReference type="Pfam" id="PF01554">
    <property type="entry name" value="MatE"/>
    <property type="match status" value="2"/>
</dbReference>
<evidence type="ECO:0000256" key="5">
    <source>
        <dbReference type="ARBA" id="ARBA00022475"/>
    </source>
</evidence>
<dbReference type="InterPro" id="IPR002528">
    <property type="entry name" value="MATE_fam"/>
</dbReference>
<feature type="transmembrane region" description="Helical" evidence="10">
    <location>
        <begin position="20"/>
        <end position="37"/>
    </location>
</feature>
<keyword evidence="5" id="KW-1003">Cell membrane</keyword>
<evidence type="ECO:0000256" key="10">
    <source>
        <dbReference type="SAM" id="Phobius"/>
    </source>
</evidence>
<dbReference type="PANTHER" id="PTHR43823:SF3">
    <property type="entry name" value="MULTIDRUG EXPORT PROTEIN MEPA"/>
    <property type="match status" value="1"/>
</dbReference>
<feature type="transmembrane region" description="Helical" evidence="10">
    <location>
        <begin position="57"/>
        <end position="83"/>
    </location>
</feature>
<feature type="transmembrane region" description="Helical" evidence="10">
    <location>
        <begin position="95"/>
        <end position="117"/>
    </location>
</feature>
<comment type="subcellular location">
    <subcellularLocation>
        <location evidence="1">Cell membrane</location>
        <topology evidence="1">Multi-pass membrane protein</topology>
    </subcellularLocation>
</comment>
<gene>
    <name evidence="11" type="ORF">CGS58_08805</name>
</gene>
<comment type="similarity">
    <text evidence="2">Belongs to the multi antimicrobial extrusion (MATE) (TC 2.A.66.1) family. MepA subfamily.</text>
</comment>
<dbReference type="EMBL" id="NMTY01000016">
    <property type="protein sequence ID" value="PDX81344.1"/>
    <property type="molecule type" value="Genomic_DNA"/>
</dbReference>
<reference evidence="11 12" key="1">
    <citation type="journal article" date="2017" name="Front. Microbiol.">
        <title>New Insights into the Diversity of the Genus Faecalibacterium.</title>
        <authorList>
            <person name="Benevides L."/>
            <person name="Burman S."/>
            <person name="Martin R."/>
            <person name="Robert V."/>
            <person name="Thomas M."/>
            <person name="Miquel S."/>
            <person name="Chain F."/>
            <person name="Sokol H."/>
            <person name="Bermudez-Humaran L.G."/>
            <person name="Morrison M."/>
            <person name="Langella P."/>
            <person name="Azevedo V.A."/>
            <person name="Chatel J.M."/>
            <person name="Soares S."/>
        </authorList>
    </citation>
    <scope>NUCLEOTIDE SEQUENCE [LARGE SCALE GENOMIC DNA]</scope>
    <source>
        <strain evidence="11 12">CNCM I 4575</strain>
    </source>
</reference>